<dbReference type="AlphaFoldDB" id="A0A420M814"/>
<dbReference type="VEuPathDB" id="FungiDB:HZS61_011263"/>
<organism evidence="2 3">
    <name type="scientific">Fusarium oxysporum</name>
    <name type="common">Fusarium vascular wilt</name>
    <dbReference type="NCBI Taxonomy" id="5507"/>
    <lineage>
        <taxon>Eukaryota</taxon>
        <taxon>Fungi</taxon>
        <taxon>Dikarya</taxon>
        <taxon>Ascomycota</taxon>
        <taxon>Pezizomycotina</taxon>
        <taxon>Sordariomycetes</taxon>
        <taxon>Hypocreomycetidae</taxon>
        <taxon>Hypocreales</taxon>
        <taxon>Nectriaceae</taxon>
        <taxon>Fusarium</taxon>
        <taxon>Fusarium oxysporum species complex</taxon>
    </lineage>
</organism>
<proteinExistence type="predicted"/>
<evidence type="ECO:0000259" key="1">
    <source>
        <dbReference type="Pfam" id="PF00135"/>
    </source>
</evidence>
<protein>
    <recommendedName>
        <fullName evidence="1">Carboxylesterase type B domain-containing protein</fullName>
    </recommendedName>
</protein>
<dbReference type="SUPFAM" id="SSF53474">
    <property type="entry name" value="alpha/beta-Hydrolases"/>
    <property type="match status" value="1"/>
</dbReference>
<name>A0A420M814_FUSOX</name>
<dbReference type="EMBL" id="MRCX01000871">
    <property type="protein sequence ID" value="RKK57279.1"/>
    <property type="molecule type" value="Genomic_DNA"/>
</dbReference>
<sequence length="106" mass="12073">LGDALFSAGRRFASQKWADYRTPSYSYFFDTPPANLDLETLGVAHFQEIPFTFANTKAVGWDTDPFPSEPKKRQKYLKLAEIMSRMWISFVVTGAPNFHYGKSSLP</sequence>
<evidence type="ECO:0000313" key="3">
    <source>
        <dbReference type="Proteomes" id="UP000285084"/>
    </source>
</evidence>
<dbReference type="Gene3D" id="3.40.50.1820">
    <property type="entry name" value="alpha/beta hydrolase"/>
    <property type="match status" value="1"/>
</dbReference>
<dbReference type="Pfam" id="PF00135">
    <property type="entry name" value="COesterase"/>
    <property type="match status" value="1"/>
</dbReference>
<dbReference type="Proteomes" id="UP000285084">
    <property type="component" value="Unassembled WGS sequence"/>
</dbReference>
<dbReference type="InterPro" id="IPR002018">
    <property type="entry name" value="CarbesteraseB"/>
</dbReference>
<comment type="caution">
    <text evidence="2">The sequence shown here is derived from an EMBL/GenBank/DDBJ whole genome shotgun (WGS) entry which is preliminary data.</text>
</comment>
<feature type="non-terminal residue" evidence="2">
    <location>
        <position position="1"/>
    </location>
</feature>
<accession>A0A420M814</accession>
<reference evidence="2 3" key="1">
    <citation type="journal article" date="2018" name="Sci. Rep.">
        <title>Characterisation of pathogen-specific regions and novel effector candidates in Fusarium oxysporum f. sp. cepae.</title>
        <authorList>
            <person name="Armitage A.D."/>
            <person name="Taylor A."/>
            <person name="Sobczyk M.K."/>
            <person name="Baxter L."/>
            <person name="Greenfield B.P."/>
            <person name="Bates H.J."/>
            <person name="Wilson F."/>
            <person name="Jackson A.C."/>
            <person name="Ott S."/>
            <person name="Harrison R.J."/>
            <person name="Clarkson J.P."/>
        </authorList>
    </citation>
    <scope>NUCLEOTIDE SEQUENCE [LARGE SCALE GENOMIC DNA]</scope>
    <source>
        <strain evidence="2 3">Fo_A13</strain>
    </source>
</reference>
<feature type="domain" description="Carboxylesterase type B" evidence="1">
    <location>
        <begin position="2"/>
        <end position="98"/>
    </location>
</feature>
<dbReference type="InterPro" id="IPR029058">
    <property type="entry name" value="AB_hydrolase_fold"/>
</dbReference>
<gene>
    <name evidence="2" type="ORF">BFJ69_g17536</name>
</gene>
<evidence type="ECO:0000313" key="2">
    <source>
        <dbReference type="EMBL" id="RKK57279.1"/>
    </source>
</evidence>